<dbReference type="InterPro" id="IPR002727">
    <property type="entry name" value="DUF47"/>
</dbReference>
<evidence type="ECO:0000256" key="1">
    <source>
        <dbReference type="ARBA" id="ARBA00008591"/>
    </source>
</evidence>
<dbReference type="SUPFAM" id="SSF109755">
    <property type="entry name" value="PhoU-like"/>
    <property type="match status" value="1"/>
</dbReference>
<reference evidence="3" key="1">
    <citation type="journal article" date="2020" name="bioRxiv">
        <title>A rank-normalized archaeal taxonomy based on genome phylogeny resolves widespread incomplete and uneven classifications.</title>
        <authorList>
            <person name="Rinke C."/>
            <person name="Chuvochina M."/>
            <person name="Mussig A.J."/>
            <person name="Chaumeil P.-A."/>
            <person name="Waite D.W."/>
            <person name="Whitman W.B."/>
            <person name="Parks D.H."/>
            <person name="Hugenholtz P."/>
        </authorList>
    </citation>
    <scope>NUCLEOTIDE SEQUENCE [LARGE SCALE GENOMIC DNA]</scope>
</reference>
<accession>A0A7J4MWB7</accession>
<organism evidence="2 3">
    <name type="scientific">Methanothermobacter thermautotrophicus</name>
    <name type="common">Methanobacterium thermoformicicum</name>
    <dbReference type="NCBI Taxonomy" id="145262"/>
    <lineage>
        <taxon>Archaea</taxon>
        <taxon>Methanobacteriati</taxon>
        <taxon>Methanobacteriota</taxon>
        <taxon>Methanomada group</taxon>
        <taxon>Methanobacteria</taxon>
        <taxon>Methanobacteriales</taxon>
        <taxon>Methanobacteriaceae</taxon>
        <taxon>Methanothermobacter</taxon>
    </lineage>
</organism>
<dbReference type="PANTHER" id="PTHR36536:SF3">
    <property type="entry name" value="UPF0111 PROTEIN HI_1603"/>
    <property type="match status" value="1"/>
</dbReference>
<dbReference type="InterPro" id="IPR018445">
    <property type="entry name" value="Put_Phosphate_transp_reg"/>
</dbReference>
<dbReference type="RefSeq" id="WP_010877296.1">
    <property type="nucleotide sequence ID" value="NZ_CP064324.1"/>
</dbReference>
<dbReference type="InterPro" id="IPR038078">
    <property type="entry name" value="PhoU-like_sf"/>
</dbReference>
<dbReference type="AlphaFoldDB" id="A0A7J4MWB7"/>
<evidence type="ECO:0000313" key="3">
    <source>
        <dbReference type="Proteomes" id="UP000538031"/>
    </source>
</evidence>
<dbReference type="Proteomes" id="UP000538031">
    <property type="component" value="Unassembled WGS sequence"/>
</dbReference>
<dbReference type="Gene3D" id="1.20.58.220">
    <property type="entry name" value="Phosphate transport system protein phou homolog 2, domain 2"/>
    <property type="match status" value="1"/>
</dbReference>
<evidence type="ECO:0000313" key="2">
    <source>
        <dbReference type="EMBL" id="HIH64893.1"/>
    </source>
</evidence>
<dbReference type="OMA" id="IWNQVIT"/>
<gene>
    <name evidence="2" type="ORF">HA285_04765</name>
</gene>
<dbReference type="GeneID" id="24854788"/>
<dbReference type="SMR" id="A0A7J4MWB7"/>
<sequence length="217" mass="25352">MKFFLKESKVEKHGRQHLEKVMECYLKFEELMEAFYRGDCRLVSELTKEIAIKEHEADEIRRKMELEFYEGAFLPFDREDRIMLVESIDKVADVIESAAFTVSLGKVAFPAEFRDDFRAMMKVTGKTIRALHECVESLETDLGEAMRKVHEIERFEDEADIIERKIITGLYSAYRQDRIGVVKFLDMKEITRKVANISDRAEDASDRALIIIAKRRG</sequence>
<protein>
    <submittedName>
        <fullName evidence="2">TIGR00153 family protein</fullName>
    </submittedName>
</protein>
<name>A0A7J4MWB7_METTF</name>
<dbReference type="NCBIfam" id="TIGR00153">
    <property type="entry name" value="TIGR00153 family protein"/>
    <property type="match status" value="1"/>
</dbReference>
<proteinExistence type="inferred from homology"/>
<comment type="similarity">
    <text evidence="1">Belongs to the UPF0111 family.</text>
</comment>
<dbReference type="PANTHER" id="PTHR36536">
    <property type="entry name" value="UPF0111 PROTEIN HI_1603"/>
    <property type="match status" value="1"/>
</dbReference>
<dbReference type="EMBL" id="DUHT01000052">
    <property type="protein sequence ID" value="HIH64893.1"/>
    <property type="molecule type" value="Genomic_DNA"/>
</dbReference>
<dbReference type="Pfam" id="PF01865">
    <property type="entry name" value="PhoU_div"/>
    <property type="match status" value="1"/>
</dbReference>
<comment type="caution">
    <text evidence="2">The sequence shown here is derived from an EMBL/GenBank/DDBJ whole genome shotgun (WGS) entry which is preliminary data.</text>
</comment>